<keyword evidence="6" id="KW-1185">Reference proteome</keyword>
<keyword evidence="1" id="KW-0285">Flavoprotein</keyword>
<dbReference type="InterPro" id="IPR002938">
    <property type="entry name" value="FAD-bd"/>
</dbReference>
<keyword evidence="5" id="KW-0560">Oxidoreductase</keyword>
<dbReference type="GO" id="GO:0016709">
    <property type="term" value="F:oxidoreductase activity, acting on paired donors, with incorporation or reduction of molecular oxygen, NAD(P)H as one donor, and incorporation of one atom of oxygen"/>
    <property type="evidence" value="ECO:0007669"/>
    <property type="project" value="UniProtKB-ARBA"/>
</dbReference>
<dbReference type="Gene3D" id="3.50.50.60">
    <property type="entry name" value="FAD/NAD(P)-binding domain"/>
    <property type="match status" value="2"/>
</dbReference>
<keyword evidence="2" id="KW-0274">FAD</keyword>
<dbReference type="SUPFAM" id="SSF51905">
    <property type="entry name" value="FAD/NAD(P)-binding domain"/>
    <property type="match status" value="1"/>
</dbReference>
<keyword evidence="5" id="KW-0503">Monooxygenase</keyword>
<proteinExistence type="predicted"/>
<dbReference type="Gene3D" id="3.40.30.120">
    <property type="match status" value="1"/>
</dbReference>
<feature type="domain" description="FAD-binding" evidence="4">
    <location>
        <begin position="573"/>
        <end position="612"/>
    </location>
</feature>
<gene>
    <name evidence="5" type="ORF">EAH_00014750</name>
</gene>
<dbReference type="GeneID" id="25269545"/>
<feature type="compositionally biased region" description="Low complexity" evidence="3">
    <location>
        <begin position="623"/>
        <end position="638"/>
    </location>
</feature>
<dbReference type="RefSeq" id="XP_013249664.1">
    <property type="nucleotide sequence ID" value="XM_013394210.1"/>
</dbReference>
<evidence type="ECO:0000256" key="1">
    <source>
        <dbReference type="ARBA" id="ARBA00022630"/>
    </source>
</evidence>
<evidence type="ECO:0000313" key="5">
    <source>
        <dbReference type="EMBL" id="CDI80376.1"/>
    </source>
</evidence>
<feature type="region of interest" description="Disordered" evidence="3">
    <location>
        <begin position="47"/>
        <end position="78"/>
    </location>
</feature>
<organism evidence="5 6">
    <name type="scientific">Eimeria acervulina</name>
    <name type="common">Coccidian parasite</name>
    <dbReference type="NCBI Taxonomy" id="5801"/>
    <lineage>
        <taxon>Eukaryota</taxon>
        <taxon>Sar</taxon>
        <taxon>Alveolata</taxon>
        <taxon>Apicomplexa</taxon>
        <taxon>Conoidasida</taxon>
        <taxon>Coccidia</taxon>
        <taxon>Eucoccidiorida</taxon>
        <taxon>Eimeriorina</taxon>
        <taxon>Eimeriidae</taxon>
        <taxon>Eimeria</taxon>
    </lineage>
</organism>
<dbReference type="PANTHER" id="PTHR43004:SF6">
    <property type="entry name" value="FAD_NAD(P)-BINDING OXIDOREDUCTASE FAMILY PROTEIN"/>
    <property type="match status" value="1"/>
</dbReference>
<evidence type="ECO:0000256" key="3">
    <source>
        <dbReference type="SAM" id="MobiDB-lite"/>
    </source>
</evidence>
<feature type="domain" description="FAD-binding" evidence="4">
    <location>
        <begin position="91"/>
        <end position="229"/>
    </location>
</feature>
<dbReference type="PANTHER" id="PTHR43004">
    <property type="entry name" value="TRK SYSTEM POTASSIUM UPTAKE PROTEIN"/>
    <property type="match status" value="1"/>
</dbReference>
<name>U6GJG4_EIMAC</name>
<dbReference type="OMA" id="PKAHYIT"/>
<dbReference type="GO" id="GO:0006744">
    <property type="term" value="P:ubiquinone biosynthetic process"/>
    <property type="evidence" value="ECO:0007669"/>
    <property type="project" value="TreeGrafter"/>
</dbReference>
<feature type="region of interest" description="Disordered" evidence="3">
    <location>
        <begin position="617"/>
        <end position="642"/>
    </location>
</feature>
<protein>
    <submittedName>
        <fullName evidence="5">FAD-depdendent monooxygenase, putative</fullName>
    </submittedName>
</protein>
<feature type="region of interest" description="Disordered" evidence="3">
    <location>
        <begin position="305"/>
        <end position="329"/>
    </location>
</feature>
<evidence type="ECO:0000256" key="2">
    <source>
        <dbReference type="ARBA" id="ARBA00022827"/>
    </source>
</evidence>
<feature type="compositionally biased region" description="Low complexity" evidence="3">
    <location>
        <begin position="400"/>
        <end position="412"/>
    </location>
</feature>
<sequence length="1012" mass="109420">MKSVSPVFWGLWRAPRAPFVCIFTIHRAPFATLGAFTTSTCTQTNISHRSHNSSGSGSSSSGSSDSSSSDRCSSTSIRSSTCSSSIKKIRVPVLIVGGGPVGLTMALLLQKGGVPTLLLEQQAKATCLPKAHYITNRSMEIWRQLGHLDLRVSALSPCLDDWRSFIYTTQLNCIEKNYIAAVDHFNGFEEERLPDGCVTYKETASPCRMTQLSQNLLLPLLYKEAEARASKEWVRGFAQGETAAQERKEQPHLKVPLHGSQPGGPHGEMNNGRNRCEAYIPQAAARGQEPQPAALGLLLSAQWEGATQESRSGSSGTDSPSGPLTSVVCVGDSNGSASLWEITSDLVIGSDGAGSRVREWSGSPLVGGPPLQHFLNVTFRSNELVEAIQRQDDGPASSPSRNSQTISDSSSSQGACQPEDSVWGPSWGSPRGPGFEFLRRFKSRGMLYYVLGPRCIGVVVCHCFKTGLFVAHIPFFPLSRDDKMVDLGTTGDKRQAANLIENLAGRRLRDIQIQDVRPWQMVAKVAARYLPCGYISRSTEGNSNRSVEALSPSGLQTEEGFARENGISWGPIRGRVLLVGDAAHCLPPAGGLGMNLGIADCLNAAWKIAQSYHLRQGPFAPPQQRQQQQQQQEQQQKQTDPAGKILGSYEEERRLVAEYTCAVARQNFSSGRCIPEVLGLKWEAAAAAARALAAASDAAASTIATAAAAMRLKGITEAAGDASTRIAKKAFECFMSIGRVQAAFQMALGPLRTKMLETIRVLLSSEETHLGLRFQGVDMGYAYTKSALMGERDGGPPTLQVSESPWRLVPTSWLGARLPHAPVKALLHYSENEPPAAYELSTVDLPALAVPSCSYCFLLLSEAHESRLFAALSKWRQKHRAAAPASALPPPRYTAADFVFGITWTSEFIAKTASPPGWAPGPLEPLKLKQDTLAVLGAGPPKARLPFGWRHVTSPPDVKSSFASTVLSTETQQTIQPENLLLLLRPDGHIAAMWNARSLQEATLFSYLDGLF</sequence>
<reference evidence="5" key="2">
    <citation type="submission" date="2013-10" db="EMBL/GenBank/DDBJ databases">
        <authorList>
            <person name="Aslett M."/>
        </authorList>
    </citation>
    <scope>NUCLEOTIDE SEQUENCE</scope>
    <source>
        <strain evidence="5">Houghton</strain>
    </source>
</reference>
<accession>U6GJG4</accession>
<feature type="compositionally biased region" description="Low complexity" evidence="3">
    <location>
        <begin position="310"/>
        <end position="326"/>
    </location>
</feature>
<dbReference type="VEuPathDB" id="ToxoDB:EAH_00014750"/>
<dbReference type="GO" id="GO:0071949">
    <property type="term" value="F:FAD binding"/>
    <property type="evidence" value="ECO:0007669"/>
    <property type="project" value="InterPro"/>
</dbReference>
<dbReference type="EMBL" id="HG671193">
    <property type="protein sequence ID" value="CDI80376.1"/>
    <property type="molecule type" value="Genomic_DNA"/>
</dbReference>
<reference evidence="5" key="1">
    <citation type="submission" date="2013-10" db="EMBL/GenBank/DDBJ databases">
        <title>Genomic analysis of the causative agents of coccidiosis in chickens.</title>
        <authorList>
            <person name="Reid A.J."/>
            <person name="Blake D."/>
            <person name="Billington K."/>
            <person name="Browne H."/>
            <person name="Dunn M."/>
            <person name="Hung S."/>
            <person name="Kawahara F."/>
            <person name="Miranda-Saavedra D."/>
            <person name="Mourier T."/>
            <person name="Nagra H."/>
            <person name="Otto T.D."/>
            <person name="Rawlings N."/>
            <person name="Sanchez A."/>
            <person name="Sanders M."/>
            <person name="Subramaniam C."/>
            <person name="Tay Y."/>
            <person name="Dear P."/>
            <person name="Doerig C."/>
            <person name="Gruber A."/>
            <person name="Parkinson J."/>
            <person name="Shirley M."/>
            <person name="Wan K.L."/>
            <person name="Berriman M."/>
            <person name="Tomley F."/>
            <person name="Pain A."/>
        </authorList>
    </citation>
    <scope>NUCLEOTIDE SEQUENCE</scope>
    <source>
        <strain evidence="5">Houghton</strain>
    </source>
</reference>
<feature type="region of interest" description="Disordered" evidence="3">
    <location>
        <begin position="241"/>
        <end position="273"/>
    </location>
</feature>
<feature type="compositionally biased region" description="Low complexity" evidence="3">
    <location>
        <begin position="52"/>
        <end position="78"/>
    </location>
</feature>
<dbReference type="Gene3D" id="3.30.9.10">
    <property type="entry name" value="D-Amino Acid Oxidase, subunit A, domain 2"/>
    <property type="match status" value="1"/>
</dbReference>
<dbReference type="InterPro" id="IPR036188">
    <property type="entry name" value="FAD/NAD-bd_sf"/>
</dbReference>
<dbReference type="Proteomes" id="UP000018050">
    <property type="component" value="Unassembled WGS sequence"/>
</dbReference>
<dbReference type="AlphaFoldDB" id="U6GJG4"/>
<dbReference type="InterPro" id="IPR050641">
    <property type="entry name" value="RIFMO-like"/>
</dbReference>
<dbReference type="Pfam" id="PF01494">
    <property type="entry name" value="FAD_binding_3"/>
    <property type="match status" value="2"/>
</dbReference>
<evidence type="ECO:0000259" key="4">
    <source>
        <dbReference type="Pfam" id="PF01494"/>
    </source>
</evidence>
<dbReference type="GO" id="GO:0005739">
    <property type="term" value="C:mitochondrion"/>
    <property type="evidence" value="ECO:0007669"/>
    <property type="project" value="TreeGrafter"/>
</dbReference>
<dbReference type="OrthoDB" id="1716816at2759"/>
<feature type="region of interest" description="Disordered" evidence="3">
    <location>
        <begin position="390"/>
        <end position="427"/>
    </location>
</feature>
<evidence type="ECO:0000313" key="6">
    <source>
        <dbReference type="Proteomes" id="UP000018050"/>
    </source>
</evidence>